<dbReference type="AlphaFoldDB" id="X1UL85"/>
<proteinExistence type="predicted"/>
<feature type="region of interest" description="Disordered" evidence="1">
    <location>
        <begin position="152"/>
        <end position="186"/>
    </location>
</feature>
<comment type="caution">
    <text evidence="2">The sequence shown here is derived from an EMBL/GenBank/DDBJ whole genome shotgun (WGS) entry which is preliminary data.</text>
</comment>
<protein>
    <submittedName>
        <fullName evidence="2">Uncharacterized protein</fullName>
    </submittedName>
</protein>
<dbReference type="EMBL" id="BARW01035166">
    <property type="protein sequence ID" value="GAJ18289.1"/>
    <property type="molecule type" value="Genomic_DNA"/>
</dbReference>
<gene>
    <name evidence="2" type="ORF">S12H4_54924</name>
</gene>
<accession>X1UL85</accession>
<sequence length="186" mass="21124">MAEVKHVVSNLVQTLDRDQKEAKSLASIIDELQSYLEKESKTIIQQSLDRLLTTIKAEAAKITEELVVVLVSPEGRVSVNGVTYFDENSDPRLRRLKSQGFRVMRLDRFSYLIDSLKSEVMEGNLIPIIEFLRANTKFEWHPVYSPELAIREGQHSEPSPSSGWKPSDFLPALPPHPPLPRGLFKD</sequence>
<evidence type="ECO:0000256" key="1">
    <source>
        <dbReference type="SAM" id="MobiDB-lite"/>
    </source>
</evidence>
<evidence type="ECO:0000313" key="2">
    <source>
        <dbReference type="EMBL" id="GAJ18289.1"/>
    </source>
</evidence>
<name>X1UL85_9ZZZZ</name>
<reference evidence="2" key="1">
    <citation type="journal article" date="2014" name="Front. Microbiol.">
        <title>High frequency of phylogenetically diverse reductive dehalogenase-homologous genes in deep subseafloor sedimentary metagenomes.</title>
        <authorList>
            <person name="Kawai M."/>
            <person name="Futagami T."/>
            <person name="Toyoda A."/>
            <person name="Takaki Y."/>
            <person name="Nishi S."/>
            <person name="Hori S."/>
            <person name="Arai W."/>
            <person name="Tsubouchi T."/>
            <person name="Morono Y."/>
            <person name="Uchiyama I."/>
            <person name="Ito T."/>
            <person name="Fujiyama A."/>
            <person name="Inagaki F."/>
            <person name="Takami H."/>
        </authorList>
    </citation>
    <scope>NUCLEOTIDE SEQUENCE</scope>
    <source>
        <strain evidence="2">Expedition CK06-06</strain>
    </source>
</reference>
<organism evidence="2">
    <name type="scientific">marine sediment metagenome</name>
    <dbReference type="NCBI Taxonomy" id="412755"/>
    <lineage>
        <taxon>unclassified sequences</taxon>
        <taxon>metagenomes</taxon>
        <taxon>ecological metagenomes</taxon>
    </lineage>
</organism>